<feature type="region of interest" description="Disordered" evidence="1">
    <location>
        <begin position="190"/>
        <end position="244"/>
    </location>
</feature>
<evidence type="ECO:0000256" key="1">
    <source>
        <dbReference type="SAM" id="MobiDB-lite"/>
    </source>
</evidence>
<feature type="compositionally biased region" description="Low complexity" evidence="1">
    <location>
        <begin position="98"/>
        <end position="129"/>
    </location>
</feature>
<feature type="region of interest" description="Disordered" evidence="1">
    <location>
        <begin position="92"/>
        <end position="138"/>
    </location>
</feature>
<name>A0A0R3WM20_HYDTA</name>
<sequence length="396" mass="43194">LAVTYLIRNSEACCKGFCTKADYEEVDAFFKEHPVQCVRTVEQALESISVNTRFMDWDGDIVSQFLVQFAHNLPSCGCYTQVPSTTELALPLATPMDTTPSGETEPSSSISIPSPSSSSATSTSISTTTHGGRRRQANVVERKFNLDFLTSPRRKLYHDWLPKVSVISKRAVAALSNVCPRLPEASTSVVQEQLSPSVPNHPTPPNLKLTPAELTLSNSPPSPEAMSDSPTELPSTETDDSPSTFHNLYQRTSMLASPFPSKLQIRSMDDDEDLAVIDQVNRRLALGQLEPSLPWMPVPPGAGLMGYPPPTTEQYSESFAEAVFHHQQQEMMSSMMMSAATSLQGGQCFFPMETALPMSGGGEAVQFGLASRIFYRSEGNAQLSPPVEDPQSEVSH</sequence>
<organism evidence="2">
    <name type="scientific">Hydatigena taeniaeformis</name>
    <name type="common">Feline tapeworm</name>
    <name type="synonym">Taenia taeniaeformis</name>
    <dbReference type="NCBI Taxonomy" id="6205"/>
    <lineage>
        <taxon>Eukaryota</taxon>
        <taxon>Metazoa</taxon>
        <taxon>Spiralia</taxon>
        <taxon>Lophotrochozoa</taxon>
        <taxon>Platyhelminthes</taxon>
        <taxon>Cestoda</taxon>
        <taxon>Eucestoda</taxon>
        <taxon>Cyclophyllidea</taxon>
        <taxon>Taeniidae</taxon>
        <taxon>Hydatigera</taxon>
    </lineage>
</organism>
<reference evidence="2" key="1">
    <citation type="submission" date="2017-02" db="UniProtKB">
        <authorList>
            <consortium name="WormBaseParasite"/>
        </authorList>
    </citation>
    <scope>IDENTIFICATION</scope>
</reference>
<protein>
    <submittedName>
        <fullName evidence="2">Anti_prolifrtn domain-containing protein</fullName>
    </submittedName>
</protein>
<dbReference type="Gene3D" id="1.25.50.20">
    <property type="match status" value="1"/>
</dbReference>
<dbReference type="WBParaSite" id="TTAC_0000180801-mRNA-1">
    <property type="protein sequence ID" value="TTAC_0000180801-mRNA-1"/>
    <property type="gene ID" value="TTAC_0000180801"/>
</dbReference>
<accession>A0A0R3WM20</accession>
<dbReference type="AlphaFoldDB" id="A0A0R3WM20"/>
<feature type="compositionally biased region" description="Polar residues" evidence="1">
    <location>
        <begin position="228"/>
        <end position="244"/>
    </location>
</feature>
<evidence type="ECO:0000313" key="2">
    <source>
        <dbReference type="WBParaSite" id="TTAC_0000180801-mRNA-1"/>
    </source>
</evidence>
<proteinExistence type="predicted"/>